<organism evidence="2 3">
    <name type="scientific">Colocasia esculenta</name>
    <name type="common">Wild taro</name>
    <name type="synonym">Arum esculentum</name>
    <dbReference type="NCBI Taxonomy" id="4460"/>
    <lineage>
        <taxon>Eukaryota</taxon>
        <taxon>Viridiplantae</taxon>
        <taxon>Streptophyta</taxon>
        <taxon>Embryophyta</taxon>
        <taxon>Tracheophyta</taxon>
        <taxon>Spermatophyta</taxon>
        <taxon>Magnoliopsida</taxon>
        <taxon>Liliopsida</taxon>
        <taxon>Araceae</taxon>
        <taxon>Aroideae</taxon>
        <taxon>Colocasieae</taxon>
        <taxon>Colocasia</taxon>
    </lineage>
</organism>
<dbReference type="Proteomes" id="UP000652761">
    <property type="component" value="Unassembled WGS sequence"/>
</dbReference>
<gene>
    <name evidence="2" type="ORF">Taro_052809</name>
</gene>
<evidence type="ECO:0000313" key="3">
    <source>
        <dbReference type="Proteomes" id="UP000652761"/>
    </source>
</evidence>
<protein>
    <submittedName>
        <fullName evidence="2">Uncharacterized protein</fullName>
    </submittedName>
</protein>
<comment type="caution">
    <text evidence="2">The sequence shown here is derived from an EMBL/GenBank/DDBJ whole genome shotgun (WGS) entry which is preliminary data.</text>
</comment>
<name>A0A843XJI3_COLES</name>
<proteinExistence type="predicted"/>
<feature type="region of interest" description="Disordered" evidence="1">
    <location>
        <begin position="1"/>
        <end position="25"/>
    </location>
</feature>
<accession>A0A843XJI3</accession>
<dbReference type="EMBL" id="NMUH01009212">
    <property type="protein sequence ID" value="MQM19794.1"/>
    <property type="molecule type" value="Genomic_DNA"/>
</dbReference>
<evidence type="ECO:0000313" key="2">
    <source>
        <dbReference type="EMBL" id="MQM19794.1"/>
    </source>
</evidence>
<keyword evidence="3" id="KW-1185">Reference proteome</keyword>
<evidence type="ECO:0000256" key="1">
    <source>
        <dbReference type="SAM" id="MobiDB-lite"/>
    </source>
</evidence>
<reference evidence="2" key="1">
    <citation type="submission" date="2017-07" db="EMBL/GenBank/DDBJ databases">
        <title>Taro Niue Genome Assembly and Annotation.</title>
        <authorList>
            <person name="Atibalentja N."/>
            <person name="Keating K."/>
            <person name="Fields C.J."/>
        </authorList>
    </citation>
    <scope>NUCLEOTIDE SEQUENCE</scope>
    <source>
        <strain evidence="2">Niue_2</strain>
        <tissue evidence="2">Leaf</tissue>
    </source>
</reference>
<dbReference type="AlphaFoldDB" id="A0A843XJI3"/>
<sequence>MATLGLRRPGEQVSTLTSGTCPPPEFPPNALRVTTHCTFSGGLFPDTVPLPSAEAVSHLAQVGQEGHQTVGDSSPMGELACSWNSGLCNSCRSEKLASTSLDAGLSVGIHRVDAYTTQASIDIDANLAFGQNSKTCRNHAHFTPIYMPYVYVIMYTLSSYHSYTIYI</sequence>